<dbReference type="Gene3D" id="3.40.50.300">
    <property type="entry name" value="P-loop containing nucleotide triphosphate hydrolases"/>
    <property type="match status" value="1"/>
</dbReference>
<dbReference type="PANTHER" id="PTHR46406:SF1">
    <property type="entry name" value="NITRIC OXIDE-ASSOCIATED PROTEIN 1"/>
    <property type="match status" value="1"/>
</dbReference>
<dbReference type="InterPro" id="IPR019988">
    <property type="entry name" value="GTP-bd_ribosome_bgen_YqeH"/>
</dbReference>
<keyword evidence="3" id="KW-1185">Reference proteome</keyword>
<dbReference type="PROSITE" id="PS51721">
    <property type="entry name" value="G_CP"/>
    <property type="match status" value="1"/>
</dbReference>
<dbReference type="InterPro" id="IPR048422">
    <property type="entry name" value="NOA1/YqeH-like_C"/>
</dbReference>
<accession>A0ABX8W5U9</accession>
<dbReference type="Pfam" id="PF01926">
    <property type="entry name" value="MMR_HSR1"/>
    <property type="match status" value="1"/>
</dbReference>
<dbReference type="PANTHER" id="PTHR46406">
    <property type="entry name" value="NITRIC OXIDE-ASSOCIATED PROTEIN 1"/>
    <property type="match status" value="1"/>
</dbReference>
<evidence type="ECO:0000313" key="3">
    <source>
        <dbReference type="Proteomes" id="UP000826550"/>
    </source>
</evidence>
<dbReference type="Proteomes" id="UP000826550">
    <property type="component" value="Chromosome"/>
</dbReference>
<dbReference type="InterPro" id="IPR030378">
    <property type="entry name" value="G_CP_dom"/>
</dbReference>
<dbReference type="InterPro" id="IPR052807">
    <property type="entry name" value="Mito_transl_resp_regulator"/>
</dbReference>
<proteinExistence type="predicted"/>
<protein>
    <submittedName>
        <fullName evidence="2">Ribosome biogenesis GTPase YqeH</fullName>
    </submittedName>
</protein>
<reference evidence="2 3" key="1">
    <citation type="submission" date="2020-01" db="EMBL/GenBank/DDBJ databases">
        <title>Vast differences in strain-level diversity in the gut microbiota of two closely related honey bee species.</title>
        <authorList>
            <person name="Ellegaard K.M."/>
            <person name="Suenami S."/>
            <person name="Miyazaki R."/>
            <person name="Engel P."/>
        </authorList>
    </citation>
    <scope>NUCLEOTIDE SEQUENCE [LARGE SCALE GENOMIC DNA]</scope>
    <source>
        <strain evidence="2 3">ESL0416</strain>
    </source>
</reference>
<dbReference type="SUPFAM" id="SSF52540">
    <property type="entry name" value="P-loop containing nucleoside triphosphate hydrolases"/>
    <property type="match status" value="1"/>
</dbReference>
<evidence type="ECO:0000259" key="1">
    <source>
        <dbReference type="PROSITE" id="PS51721"/>
    </source>
</evidence>
<dbReference type="Pfam" id="PF21516">
    <property type="entry name" value="YqeH-like_C"/>
    <property type="match status" value="1"/>
</dbReference>
<organism evidence="2 3">
    <name type="scientific">Lactobacillus panisapium</name>
    <dbReference type="NCBI Taxonomy" id="2012495"/>
    <lineage>
        <taxon>Bacteria</taxon>
        <taxon>Bacillati</taxon>
        <taxon>Bacillota</taxon>
        <taxon>Bacilli</taxon>
        <taxon>Lactobacillales</taxon>
        <taxon>Lactobacillaceae</taxon>
        <taxon>Lactobacillus</taxon>
    </lineage>
</organism>
<dbReference type="NCBIfam" id="TIGR03597">
    <property type="entry name" value="GTPase_YqeH"/>
    <property type="match status" value="1"/>
</dbReference>
<gene>
    <name evidence="2" type="primary">yqeH</name>
    <name evidence="2" type="ORF">GYM71_06740</name>
</gene>
<dbReference type="InterPro" id="IPR027417">
    <property type="entry name" value="P-loop_NTPase"/>
</dbReference>
<dbReference type="InterPro" id="IPR006073">
    <property type="entry name" value="GTP-bd"/>
</dbReference>
<name>A0ABX8W5U9_9LACO</name>
<dbReference type="CDD" id="cd01855">
    <property type="entry name" value="YqeH"/>
    <property type="match status" value="1"/>
</dbReference>
<feature type="domain" description="CP-type G" evidence="1">
    <location>
        <begin position="64"/>
        <end position="231"/>
    </location>
</feature>
<evidence type="ECO:0000313" key="2">
    <source>
        <dbReference type="EMBL" id="QYN53136.1"/>
    </source>
</evidence>
<sequence>MDDNIICIGCGAVLQSDNPEEAGYLPASRLKKAIESEDEGNDIYCQRCFRLRHYNEIMPVDADNDDFLALLNSLASKKALIVNVVDLFDFTNSLLSSLKRFVGDNEFILVGNKFDLFPLNSKQSKIKDWMRQEANRVGLFPKKIFLVSAKNKKNLTELISYLNKGSRDKDVYFVGMTNVGKSTLLNAIIDEMGDVKNLITTSRFPGTTLDKIEIPLENGHFLVDTPGIMTENQLATRLNAKELAVISPQKPLKPATYQLKPGNTLFLAGLGRIDFLKGNPASFTVYAARGLYIHRTKTENATEFYQRHVGELLNPPEEASELPELKGQELHTSYKSDLLFGGIGFVTVPADCLVKIYTPGKIGLGIRRALI</sequence>
<dbReference type="RefSeq" id="WP_103751868.1">
    <property type="nucleotide sequence ID" value="NZ_CP048268.1"/>
</dbReference>
<dbReference type="EMBL" id="CP048268">
    <property type="protein sequence ID" value="QYN53136.1"/>
    <property type="molecule type" value="Genomic_DNA"/>
</dbReference>